<evidence type="ECO:0000256" key="8">
    <source>
        <dbReference type="ARBA" id="ARBA00022832"/>
    </source>
</evidence>
<evidence type="ECO:0000256" key="7">
    <source>
        <dbReference type="ARBA" id="ARBA00022801"/>
    </source>
</evidence>
<feature type="domain" description="Thioesterase" evidence="25">
    <location>
        <begin position="72"/>
        <end position="138"/>
    </location>
</feature>
<evidence type="ECO:0000256" key="11">
    <source>
        <dbReference type="ARBA" id="ARBA00023136"/>
    </source>
</evidence>
<keyword evidence="6" id="KW-0053">Apoptosis</keyword>
<comment type="catalytic activity">
    <reaction evidence="23">
        <text>tetradecanoyl-CoA + H2O = tetradecanoate + CoA + H(+)</text>
        <dbReference type="Rhea" id="RHEA:40119"/>
        <dbReference type="ChEBI" id="CHEBI:15377"/>
        <dbReference type="ChEBI" id="CHEBI:15378"/>
        <dbReference type="ChEBI" id="CHEBI:30807"/>
        <dbReference type="ChEBI" id="CHEBI:57287"/>
        <dbReference type="ChEBI" id="CHEBI:57385"/>
    </reaction>
    <physiologicalReaction direction="left-to-right" evidence="23">
        <dbReference type="Rhea" id="RHEA:40120"/>
    </physiologicalReaction>
</comment>
<dbReference type="SUPFAM" id="SSF54637">
    <property type="entry name" value="Thioesterase/thiol ester dehydrase-isomerase"/>
    <property type="match status" value="1"/>
</dbReference>
<evidence type="ECO:0000256" key="19">
    <source>
        <dbReference type="ARBA" id="ARBA00047588"/>
    </source>
</evidence>
<evidence type="ECO:0000256" key="4">
    <source>
        <dbReference type="ARBA" id="ARBA00022475"/>
    </source>
</evidence>
<comment type="catalytic activity">
    <reaction evidence="22">
        <text>dodecanoyl-CoA + H2O = dodecanoate + CoA + H(+)</text>
        <dbReference type="Rhea" id="RHEA:30135"/>
        <dbReference type="ChEBI" id="CHEBI:15377"/>
        <dbReference type="ChEBI" id="CHEBI:15378"/>
        <dbReference type="ChEBI" id="CHEBI:18262"/>
        <dbReference type="ChEBI" id="CHEBI:57287"/>
        <dbReference type="ChEBI" id="CHEBI:57375"/>
    </reaction>
    <physiologicalReaction direction="left-to-right" evidence="22">
        <dbReference type="Rhea" id="RHEA:30136"/>
    </physiologicalReaction>
</comment>
<comment type="catalytic activity">
    <reaction evidence="20">
        <text>hexadecanoyl-CoA + H2O = hexadecanoate + CoA + H(+)</text>
        <dbReference type="Rhea" id="RHEA:16645"/>
        <dbReference type="ChEBI" id="CHEBI:7896"/>
        <dbReference type="ChEBI" id="CHEBI:15377"/>
        <dbReference type="ChEBI" id="CHEBI:15378"/>
        <dbReference type="ChEBI" id="CHEBI:57287"/>
        <dbReference type="ChEBI" id="CHEBI:57379"/>
        <dbReference type="EC" id="3.1.2.2"/>
    </reaction>
    <physiologicalReaction direction="left-to-right" evidence="20">
        <dbReference type="Rhea" id="RHEA:16646"/>
    </physiologicalReaction>
</comment>
<organism evidence="26 27">
    <name type="scientific">Williamsia maris</name>
    <dbReference type="NCBI Taxonomy" id="72806"/>
    <lineage>
        <taxon>Bacteria</taxon>
        <taxon>Bacillati</taxon>
        <taxon>Actinomycetota</taxon>
        <taxon>Actinomycetes</taxon>
        <taxon>Mycobacteriales</taxon>
        <taxon>Nocardiaceae</taxon>
        <taxon>Williamsia</taxon>
    </lineage>
</organism>
<proteinExistence type="inferred from homology"/>
<dbReference type="EMBL" id="JAMTCJ010000002">
    <property type="protein sequence ID" value="MCP2176731.1"/>
    <property type="molecule type" value="Genomic_DNA"/>
</dbReference>
<sequence length="186" mass="19633">MKSTFVVPDGLEPAQRRSDALAPGDRMPSHNPMCFGCGPDAPNGLHLDARAGEGMAITGEMLVEPHFEGGPGMIHGGILSSAFDEIMGMNVMLMGVTAVTAVLDVDFAKPIQLGSRLRFSTEILGTQRRKIYVRAVAHLIDGDGNSGGDTGEEVGGAHGLFIIVDPSVHFRESRAKSQFASPEFGA</sequence>
<comment type="subcellular location">
    <subcellularLocation>
        <location evidence="3">Cell projection</location>
        <location evidence="3">Ruffle membrane</location>
    </subcellularLocation>
    <subcellularLocation>
        <location evidence="2">Cytoplasm</location>
    </subcellularLocation>
    <subcellularLocation>
        <location evidence="1">Membrane</location>
        <topology evidence="1">Peripheral membrane protein</topology>
    </subcellularLocation>
</comment>
<dbReference type="CDD" id="cd03443">
    <property type="entry name" value="PaaI_thioesterase"/>
    <property type="match status" value="1"/>
</dbReference>
<dbReference type="InterPro" id="IPR052365">
    <property type="entry name" value="THEM4/THEM5_acyl-CoA_thioest"/>
</dbReference>
<evidence type="ECO:0000256" key="9">
    <source>
        <dbReference type="ARBA" id="ARBA00022946"/>
    </source>
</evidence>
<evidence type="ECO:0000256" key="15">
    <source>
        <dbReference type="ARBA" id="ARBA00038456"/>
    </source>
</evidence>
<evidence type="ECO:0000256" key="21">
    <source>
        <dbReference type="ARBA" id="ARBA00047969"/>
    </source>
</evidence>
<keyword evidence="27" id="KW-1185">Reference proteome</keyword>
<evidence type="ECO:0000313" key="26">
    <source>
        <dbReference type="EMBL" id="MCP2176731.1"/>
    </source>
</evidence>
<comment type="similarity">
    <text evidence="15">Belongs to the THEM4/THEM5 thioesterase family.</text>
</comment>
<dbReference type="Proteomes" id="UP001206895">
    <property type="component" value="Unassembled WGS sequence"/>
</dbReference>
<evidence type="ECO:0000256" key="14">
    <source>
        <dbReference type="ARBA" id="ARBA00037002"/>
    </source>
</evidence>
<evidence type="ECO:0000256" key="20">
    <source>
        <dbReference type="ARBA" id="ARBA00047734"/>
    </source>
</evidence>
<dbReference type="PANTHER" id="PTHR12418">
    <property type="entry name" value="ACYL-COENZYME A THIOESTERASE THEM4"/>
    <property type="match status" value="1"/>
</dbReference>
<evidence type="ECO:0000256" key="1">
    <source>
        <dbReference type="ARBA" id="ARBA00004170"/>
    </source>
</evidence>
<keyword evidence="11" id="KW-0472">Membrane</keyword>
<evidence type="ECO:0000259" key="25">
    <source>
        <dbReference type="Pfam" id="PF03061"/>
    </source>
</evidence>
<dbReference type="PANTHER" id="PTHR12418:SF19">
    <property type="entry name" value="ACYL-COENZYME A THIOESTERASE THEM4"/>
    <property type="match status" value="1"/>
</dbReference>
<dbReference type="Pfam" id="PF03061">
    <property type="entry name" value="4HBT"/>
    <property type="match status" value="1"/>
</dbReference>
<name>A0ABT1HI16_9NOCA</name>
<evidence type="ECO:0000256" key="3">
    <source>
        <dbReference type="ARBA" id="ARBA00004632"/>
    </source>
</evidence>
<gene>
    <name evidence="26" type="ORF">LX13_002550</name>
</gene>
<evidence type="ECO:0000256" key="23">
    <source>
        <dbReference type="ARBA" id="ARBA00048180"/>
    </source>
</evidence>
<comment type="catalytic activity">
    <reaction evidence="21">
        <text>decanoyl-CoA + H2O = decanoate + CoA + H(+)</text>
        <dbReference type="Rhea" id="RHEA:40059"/>
        <dbReference type="ChEBI" id="CHEBI:15377"/>
        <dbReference type="ChEBI" id="CHEBI:15378"/>
        <dbReference type="ChEBI" id="CHEBI:27689"/>
        <dbReference type="ChEBI" id="CHEBI:57287"/>
        <dbReference type="ChEBI" id="CHEBI:61430"/>
    </reaction>
    <physiologicalReaction direction="left-to-right" evidence="21">
        <dbReference type="Rhea" id="RHEA:40060"/>
    </physiologicalReaction>
</comment>
<comment type="catalytic activity">
    <reaction evidence="19">
        <text>octanoyl-CoA + H2O = octanoate + CoA + H(+)</text>
        <dbReference type="Rhea" id="RHEA:30143"/>
        <dbReference type="ChEBI" id="CHEBI:15377"/>
        <dbReference type="ChEBI" id="CHEBI:15378"/>
        <dbReference type="ChEBI" id="CHEBI:25646"/>
        <dbReference type="ChEBI" id="CHEBI:57287"/>
        <dbReference type="ChEBI" id="CHEBI:57386"/>
    </reaction>
    <physiologicalReaction direction="left-to-right" evidence="19">
        <dbReference type="Rhea" id="RHEA:30144"/>
    </physiologicalReaction>
</comment>
<evidence type="ECO:0000256" key="18">
    <source>
        <dbReference type="ARBA" id="ARBA00043210"/>
    </source>
</evidence>
<comment type="catalytic activity">
    <reaction evidence="14">
        <text>(9Z)-octadecenoyl-CoA + H2O = (9Z)-octadecenoate + CoA + H(+)</text>
        <dbReference type="Rhea" id="RHEA:40139"/>
        <dbReference type="ChEBI" id="CHEBI:15377"/>
        <dbReference type="ChEBI" id="CHEBI:15378"/>
        <dbReference type="ChEBI" id="CHEBI:30823"/>
        <dbReference type="ChEBI" id="CHEBI:57287"/>
        <dbReference type="ChEBI" id="CHEBI:57387"/>
    </reaction>
    <physiologicalReaction direction="left-to-right" evidence="14">
        <dbReference type="Rhea" id="RHEA:40140"/>
    </physiologicalReaction>
</comment>
<keyword evidence="4" id="KW-1003">Cell membrane</keyword>
<keyword evidence="7" id="KW-0378">Hydrolase</keyword>
<evidence type="ECO:0000256" key="22">
    <source>
        <dbReference type="ARBA" id="ARBA00048074"/>
    </source>
</evidence>
<evidence type="ECO:0000256" key="12">
    <source>
        <dbReference type="ARBA" id="ARBA00023273"/>
    </source>
</evidence>
<evidence type="ECO:0000256" key="2">
    <source>
        <dbReference type="ARBA" id="ARBA00004496"/>
    </source>
</evidence>
<protein>
    <recommendedName>
        <fullName evidence="17">Acyl-coenzyme A thioesterase THEM4</fullName>
        <ecNumber evidence="16">3.1.2.2</ecNumber>
    </recommendedName>
    <alternativeName>
        <fullName evidence="18">Thioesterase superfamily member 4</fullName>
    </alternativeName>
</protein>
<keyword evidence="12" id="KW-0966">Cell projection</keyword>
<evidence type="ECO:0000256" key="13">
    <source>
        <dbReference type="ARBA" id="ARBA00035852"/>
    </source>
</evidence>
<dbReference type="RefSeq" id="WP_253661682.1">
    <property type="nucleotide sequence ID" value="NZ_BAAAJQ010000001.1"/>
</dbReference>
<keyword evidence="10" id="KW-0443">Lipid metabolism</keyword>
<comment type="catalytic activity">
    <reaction evidence="13">
        <text>(5Z,8Z,11Z,14Z)-eicosatetraenoyl-CoA + H2O = (5Z,8Z,11Z,14Z)-eicosatetraenoate + CoA + H(+)</text>
        <dbReference type="Rhea" id="RHEA:40151"/>
        <dbReference type="ChEBI" id="CHEBI:15377"/>
        <dbReference type="ChEBI" id="CHEBI:15378"/>
        <dbReference type="ChEBI" id="CHEBI:32395"/>
        <dbReference type="ChEBI" id="CHEBI:57287"/>
        <dbReference type="ChEBI" id="CHEBI:57368"/>
    </reaction>
    <physiologicalReaction direction="left-to-right" evidence="13">
        <dbReference type="Rhea" id="RHEA:40152"/>
    </physiologicalReaction>
</comment>
<dbReference type="InterPro" id="IPR006683">
    <property type="entry name" value="Thioestr_dom"/>
</dbReference>
<keyword evidence="8" id="KW-0276">Fatty acid metabolism</keyword>
<dbReference type="EC" id="3.1.2.2" evidence="16"/>
<evidence type="ECO:0000256" key="6">
    <source>
        <dbReference type="ARBA" id="ARBA00022703"/>
    </source>
</evidence>
<dbReference type="Gene3D" id="3.10.129.10">
    <property type="entry name" value="Hotdog Thioesterase"/>
    <property type="match status" value="1"/>
</dbReference>
<evidence type="ECO:0000256" key="5">
    <source>
        <dbReference type="ARBA" id="ARBA00022490"/>
    </source>
</evidence>
<reference evidence="26 27" key="1">
    <citation type="submission" date="2022-06" db="EMBL/GenBank/DDBJ databases">
        <title>Genomic Encyclopedia of Archaeal and Bacterial Type Strains, Phase II (KMG-II): from individual species to whole genera.</title>
        <authorList>
            <person name="Goeker M."/>
        </authorList>
    </citation>
    <scope>NUCLEOTIDE SEQUENCE [LARGE SCALE GENOMIC DNA]</scope>
    <source>
        <strain evidence="26 27">DSM 44693</strain>
    </source>
</reference>
<keyword evidence="9" id="KW-0809">Transit peptide</keyword>
<accession>A0ABT1HI16</accession>
<dbReference type="InterPro" id="IPR029069">
    <property type="entry name" value="HotDog_dom_sf"/>
</dbReference>
<keyword evidence="5" id="KW-0963">Cytoplasm</keyword>
<comment type="caution">
    <text evidence="26">The sequence shown here is derived from an EMBL/GenBank/DDBJ whole genome shotgun (WGS) entry which is preliminary data.</text>
</comment>
<evidence type="ECO:0000256" key="16">
    <source>
        <dbReference type="ARBA" id="ARBA00038848"/>
    </source>
</evidence>
<evidence type="ECO:0000256" key="10">
    <source>
        <dbReference type="ARBA" id="ARBA00023098"/>
    </source>
</evidence>
<evidence type="ECO:0000313" key="27">
    <source>
        <dbReference type="Proteomes" id="UP001206895"/>
    </source>
</evidence>
<evidence type="ECO:0000256" key="17">
    <source>
        <dbReference type="ARBA" id="ARBA00040123"/>
    </source>
</evidence>
<evidence type="ECO:0000256" key="24">
    <source>
        <dbReference type="SAM" id="MobiDB-lite"/>
    </source>
</evidence>
<feature type="region of interest" description="Disordered" evidence="24">
    <location>
        <begin position="1"/>
        <end position="24"/>
    </location>
</feature>